<dbReference type="SUPFAM" id="SSF46955">
    <property type="entry name" value="Putative DNA-binding domain"/>
    <property type="match status" value="1"/>
</dbReference>
<sequence>MSGYSVGHVAKVAKVTVRTLHHYDEIGLLSPGERTPAGYRRYGDGDLDRLQQILFYRELGFPLDQIATILDDRSVTPTEHLRRQHELIGDRIRHLQDLAAAVERAMEAKRMGMQLTPQEKFEVFGSDYQESWEDEAQQRWGETEAWKESQRRTAGYTKADWERIKAESDALNSRLVAAITAGVAADSGEAMDLAEVHRQHLEEFFYDCPPTMHRCLGEMYVADPRFTATYENLAPGLAHWLRDAILANADRIERTEQAEQA</sequence>
<protein>
    <submittedName>
        <fullName evidence="6">DNA-binding transcriptional MerR regulator</fullName>
    </submittedName>
</protein>
<evidence type="ECO:0000256" key="3">
    <source>
        <dbReference type="ARBA" id="ARBA00023159"/>
    </source>
</evidence>
<dbReference type="CDD" id="cd01106">
    <property type="entry name" value="HTH_TipAL-Mta"/>
    <property type="match status" value="1"/>
</dbReference>
<dbReference type="Gene3D" id="1.10.490.50">
    <property type="entry name" value="Antibiotic binding domain of TipA-like multidrug resistance regulators"/>
    <property type="match status" value="1"/>
</dbReference>
<dbReference type="InterPro" id="IPR012925">
    <property type="entry name" value="TipAS_dom"/>
</dbReference>
<evidence type="ECO:0000256" key="4">
    <source>
        <dbReference type="ARBA" id="ARBA00023163"/>
    </source>
</evidence>
<dbReference type="RefSeq" id="WP_253802559.1">
    <property type="nucleotide sequence ID" value="NZ_BAAAUB010000064.1"/>
</dbReference>
<proteinExistence type="predicted"/>
<comment type="caution">
    <text evidence="6">The sequence shown here is derived from an EMBL/GenBank/DDBJ whole genome shotgun (WGS) entry which is preliminary data.</text>
</comment>
<keyword evidence="2 6" id="KW-0238">DNA-binding</keyword>
<dbReference type="Pfam" id="PF13411">
    <property type="entry name" value="MerR_1"/>
    <property type="match status" value="1"/>
</dbReference>
<dbReference type="PROSITE" id="PS50937">
    <property type="entry name" value="HTH_MERR_2"/>
    <property type="match status" value="1"/>
</dbReference>
<dbReference type="Gene3D" id="1.10.1660.10">
    <property type="match status" value="1"/>
</dbReference>
<dbReference type="InterPro" id="IPR036244">
    <property type="entry name" value="TipA-like_antibiotic-bd"/>
</dbReference>
<evidence type="ECO:0000256" key="2">
    <source>
        <dbReference type="ARBA" id="ARBA00023125"/>
    </source>
</evidence>
<dbReference type="PANTHER" id="PTHR30204">
    <property type="entry name" value="REDOX-CYCLING DRUG-SENSING TRANSCRIPTIONAL ACTIVATOR SOXR"/>
    <property type="match status" value="1"/>
</dbReference>
<keyword evidence="1" id="KW-0805">Transcription regulation</keyword>
<feature type="domain" description="HTH merR-type" evidence="5">
    <location>
        <begin position="3"/>
        <end position="72"/>
    </location>
</feature>
<dbReference type="SUPFAM" id="SSF89082">
    <property type="entry name" value="Antibiotic binding domain of TipA-like multidrug resistance regulators"/>
    <property type="match status" value="1"/>
</dbReference>
<dbReference type="SMART" id="SM00422">
    <property type="entry name" value="HTH_MERR"/>
    <property type="match status" value="1"/>
</dbReference>
<gene>
    <name evidence="6" type="ORF">FHR36_006212</name>
</gene>
<dbReference type="InterPro" id="IPR009061">
    <property type="entry name" value="DNA-bd_dom_put_sf"/>
</dbReference>
<keyword evidence="3" id="KW-0010">Activator</keyword>
<keyword evidence="4" id="KW-0804">Transcription</keyword>
<evidence type="ECO:0000313" key="7">
    <source>
        <dbReference type="Proteomes" id="UP001206483"/>
    </source>
</evidence>
<dbReference type="EMBL" id="JAMZDX010000006">
    <property type="protein sequence ID" value="MCP2313031.1"/>
    <property type="molecule type" value="Genomic_DNA"/>
</dbReference>
<evidence type="ECO:0000313" key="6">
    <source>
        <dbReference type="EMBL" id="MCP2313031.1"/>
    </source>
</evidence>
<dbReference type="InterPro" id="IPR047057">
    <property type="entry name" value="MerR_fam"/>
</dbReference>
<dbReference type="PANTHER" id="PTHR30204:SF90">
    <property type="entry name" value="HTH-TYPE TRANSCRIPTIONAL ACTIVATOR MTA"/>
    <property type="match status" value="1"/>
</dbReference>
<keyword evidence="7" id="KW-1185">Reference proteome</keyword>
<dbReference type="GO" id="GO:0003677">
    <property type="term" value="F:DNA binding"/>
    <property type="evidence" value="ECO:0007669"/>
    <property type="project" value="UniProtKB-KW"/>
</dbReference>
<dbReference type="PRINTS" id="PR00040">
    <property type="entry name" value="HTHMERR"/>
</dbReference>
<dbReference type="Pfam" id="PF07739">
    <property type="entry name" value="TipAS"/>
    <property type="match status" value="1"/>
</dbReference>
<dbReference type="InterPro" id="IPR000551">
    <property type="entry name" value="MerR-type_HTH_dom"/>
</dbReference>
<dbReference type="Proteomes" id="UP001206483">
    <property type="component" value="Unassembled WGS sequence"/>
</dbReference>
<accession>A0ABT1J8I0</accession>
<evidence type="ECO:0000259" key="5">
    <source>
        <dbReference type="PROSITE" id="PS50937"/>
    </source>
</evidence>
<reference evidence="6 7" key="1">
    <citation type="submission" date="2022-06" db="EMBL/GenBank/DDBJ databases">
        <title>Sequencing the genomes of 1000 actinobacteria strains.</title>
        <authorList>
            <person name="Klenk H.-P."/>
        </authorList>
    </citation>
    <scope>NUCLEOTIDE SEQUENCE [LARGE SCALE GENOMIC DNA]</scope>
    <source>
        <strain evidence="6 7">DSM 41656</strain>
    </source>
</reference>
<name>A0ABT1J8I0_9ACTN</name>
<evidence type="ECO:0000256" key="1">
    <source>
        <dbReference type="ARBA" id="ARBA00023015"/>
    </source>
</evidence>
<organism evidence="6 7">
    <name type="scientific">Kitasatospora paracochleata</name>
    <dbReference type="NCBI Taxonomy" id="58354"/>
    <lineage>
        <taxon>Bacteria</taxon>
        <taxon>Bacillati</taxon>
        <taxon>Actinomycetota</taxon>
        <taxon>Actinomycetes</taxon>
        <taxon>Kitasatosporales</taxon>
        <taxon>Streptomycetaceae</taxon>
        <taxon>Kitasatospora</taxon>
    </lineage>
</organism>